<dbReference type="Proteomes" id="UP001227162">
    <property type="component" value="Unassembled WGS sequence"/>
</dbReference>
<reference evidence="2" key="2">
    <citation type="submission" date="2023-04" db="EMBL/GenBank/DDBJ databases">
        <title>'Rhodoalgimonas zhirmunskyi' gen. nov., isolated from a red alga.</title>
        <authorList>
            <person name="Nedashkovskaya O.I."/>
            <person name="Otstavnykh N.Y."/>
            <person name="Bystritskaya E.P."/>
            <person name="Balabanova L.A."/>
            <person name="Isaeva M.P."/>
        </authorList>
    </citation>
    <scope>NUCLEOTIDE SEQUENCE</scope>
    <source>
        <strain evidence="2">10Alg 79</strain>
    </source>
</reference>
<keyword evidence="1" id="KW-0732">Signal</keyword>
<dbReference type="Pfam" id="PF17267">
    <property type="entry name" value="DUF5333"/>
    <property type="match status" value="1"/>
</dbReference>
<comment type="caution">
    <text evidence="2">The sequence shown here is derived from an EMBL/GenBank/DDBJ whole genome shotgun (WGS) entry which is preliminary data.</text>
</comment>
<evidence type="ECO:0000313" key="3">
    <source>
        <dbReference type="Proteomes" id="UP001227162"/>
    </source>
</evidence>
<proteinExistence type="predicted"/>
<keyword evidence="3" id="KW-1185">Reference proteome</keyword>
<accession>A0AAJ1UD86</accession>
<feature type="signal peptide" evidence="1">
    <location>
        <begin position="1"/>
        <end position="24"/>
    </location>
</feature>
<feature type="chain" id="PRO_5042519163" evidence="1">
    <location>
        <begin position="25"/>
        <end position="137"/>
    </location>
</feature>
<evidence type="ECO:0000313" key="2">
    <source>
        <dbReference type="EMBL" id="MDQ2095373.1"/>
    </source>
</evidence>
<dbReference type="EMBL" id="JANFFA010000004">
    <property type="protein sequence ID" value="MDQ2095373.1"/>
    <property type="molecule type" value="Genomic_DNA"/>
</dbReference>
<gene>
    <name evidence="2" type="ORF">NOI20_14740</name>
</gene>
<dbReference type="InterPro" id="IPR020349">
    <property type="entry name" value="Uncharacterised_14.7kDa"/>
</dbReference>
<sequence>MMRFTKFAALSLSLALATGTVAEAKTPLRDVPAIDNQMLNVALALEISEKCAEIDARRVKGLNYLWSLKRKANSLGYSDDEIDTYRKSDVEKARIRAKGEAYVKSKGLNPKSAADLCKLGKSEIASKSVIGSLLRAK</sequence>
<evidence type="ECO:0000256" key="1">
    <source>
        <dbReference type="SAM" id="SignalP"/>
    </source>
</evidence>
<protein>
    <submittedName>
        <fullName evidence="2">DUF5333 domain-containing protein</fullName>
    </submittedName>
</protein>
<reference evidence="2" key="1">
    <citation type="submission" date="2022-07" db="EMBL/GenBank/DDBJ databases">
        <authorList>
            <person name="Otstavnykh N."/>
            <person name="Isaeva M."/>
            <person name="Bystritskaya E."/>
        </authorList>
    </citation>
    <scope>NUCLEOTIDE SEQUENCE</scope>
    <source>
        <strain evidence="2">10Alg 79</strain>
    </source>
</reference>
<name>A0AAJ1UD86_9RHOB</name>
<dbReference type="AlphaFoldDB" id="A0AAJ1UD86"/>
<organism evidence="2 3">
    <name type="scientific">Rhodalgimonas zhirmunskyi</name>
    <dbReference type="NCBI Taxonomy" id="2964767"/>
    <lineage>
        <taxon>Bacteria</taxon>
        <taxon>Pseudomonadati</taxon>
        <taxon>Pseudomonadota</taxon>
        <taxon>Alphaproteobacteria</taxon>
        <taxon>Rhodobacterales</taxon>
        <taxon>Roseobacteraceae</taxon>
        <taxon>Rhodalgimonas</taxon>
    </lineage>
</organism>